<organism evidence="1">
    <name type="scientific">Podoviridae sp. ctwV53</name>
    <dbReference type="NCBI Taxonomy" id="2826587"/>
    <lineage>
        <taxon>Viruses</taxon>
        <taxon>Duplodnaviria</taxon>
        <taxon>Heunggongvirae</taxon>
        <taxon>Uroviricota</taxon>
        <taxon>Caudoviricetes</taxon>
    </lineage>
</organism>
<name>A0A8S5MS42_9CAUD</name>
<dbReference type="Gene3D" id="3.40.630.10">
    <property type="entry name" value="Zn peptidases"/>
    <property type="match status" value="1"/>
</dbReference>
<dbReference type="SUPFAM" id="SSF53187">
    <property type="entry name" value="Zn-dependent exopeptidases"/>
    <property type="match status" value="1"/>
</dbReference>
<proteinExistence type="predicted"/>
<accession>A0A8S5MS42</accession>
<evidence type="ECO:0000313" key="1">
    <source>
        <dbReference type="EMBL" id="DAD85145.1"/>
    </source>
</evidence>
<dbReference type="EMBL" id="BK014975">
    <property type="protein sequence ID" value="DAD85145.1"/>
    <property type="molecule type" value="Genomic_DNA"/>
</dbReference>
<sequence>MKNKETYNFIDVLTKTQSQMLEWLPDILLDYGYSVTVTDYMIMGISPLDNQVGLVAHLDTINTKQKSYYNTKYDYGYNSKWYKEYTEEEKTPEVQDILVTERYILLSPEHKDSIDCLGADDRVGVKTILDILSMGLKPHILFTTDEEVGCVGSRTAVAENALEELKKATMLIQIDRGVHEESWHEMVTYSFDPTSQPEIFKQLEKTYTMATGSYTDVAVLGEHLDKPIVNVSASYMNEHHTDEFINLDAYEYNTNGLIKFIKWAVKQDTSDWKYKAKSLPKVKKFTKTKTSSLSSTESVSSYIRVPQKGAKRKSLKDESGNFASANEYFEEMNKSDTMNPLITFNNYVKIGYERDELLSYLDEAYTDGVSFSTYPELAYILRGYYVPDEEL</sequence>
<reference evidence="1" key="1">
    <citation type="journal article" date="2021" name="Proc. Natl. Acad. Sci. U.S.A.">
        <title>A Catalog of Tens of Thousands of Viruses from Human Metagenomes Reveals Hidden Associations with Chronic Diseases.</title>
        <authorList>
            <person name="Tisza M.J."/>
            <person name="Buck C.B."/>
        </authorList>
    </citation>
    <scope>NUCLEOTIDE SEQUENCE</scope>
    <source>
        <strain evidence="1">CtwV53</strain>
    </source>
</reference>
<protein>
    <submittedName>
        <fullName evidence="1">Uncharacterized protein</fullName>
    </submittedName>
</protein>